<proteinExistence type="predicted"/>
<feature type="region of interest" description="Disordered" evidence="1">
    <location>
        <begin position="1"/>
        <end position="57"/>
    </location>
</feature>
<protein>
    <submittedName>
        <fullName evidence="2">Uncharacterized protein</fullName>
    </submittedName>
</protein>
<dbReference type="EMBL" id="JABCIY010000095">
    <property type="protein sequence ID" value="KAF7193082.1"/>
    <property type="molecule type" value="Genomic_DNA"/>
</dbReference>
<gene>
    <name evidence="2" type="ORF">HII31_05584</name>
</gene>
<keyword evidence="3" id="KW-1185">Reference proteome</keyword>
<organism evidence="2 3">
    <name type="scientific">Pseudocercospora fuligena</name>
    <dbReference type="NCBI Taxonomy" id="685502"/>
    <lineage>
        <taxon>Eukaryota</taxon>
        <taxon>Fungi</taxon>
        <taxon>Dikarya</taxon>
        <taxon>Ascomycota</taxon>
        <taxon>Pezizomycotina</taxon>
        <taxon>Dothideomycetes</taxon>
        <taxon>Dothideomycetidae</taxon>
        <taxon>Mycosphaerellales</taxon>
        <taxon>Mycosphaerellaceae</taxon>
        <taxon>Pseudocercospora</taxon>
    </lineage>
</organism>
<dbReference type="AlphaFoldDB" id="A0A8H6RLF2"/>
<sequence length="104" mass="11339">MCRGGIAADHDRLQHRGAGLTPSQLSVRRPSASAEQLPDGVPPEAISQGDDQEEPYNRLAVGGGEEVKDGVKERRRESGEYYMTKIGVTRGESCGQNADRMNQR</sequence>
<evidence type="ECO:0000313" key="2">
    <source>
        <dbReference type="EMBL" id="KAF7193082.1"/>
    </source>
</evidence>
<name>A0A8H6RLF2_9PEZI</name>
<reference evidence="2" key="1">
    <citation type="submission" date="2020-04" db="EMBL/GenBank/DDBJ databases">
        <title>Draft genome resource of the tomato pathogen Pseudocercospora fuligena.</title>
        <authorList>
            <person name="Zaccaron A."/>
        </authorList>
    </citation>
    <scope>NUCLEOTIDE SEQUENCE</scope>
    <source>
        <strain evidence="2">PF001</strain>
    </source>
</reference>
<accession>A0A8H6RLF2</accession>
<comment type="caution">
    <text evidence="2">The sequence shown here is derived from an EMBL/GenBank/DDBJ whole genome shotgun (WGS) entry which is preliminary data.</text>
</comment>
<evidence type="ECO:0000313" key="3">
    <source>
        <dbReference type="Proteomes" id="UP000660729"/>
    </source>
</evidence>
<evidence type="ECO:0000256" key="1">
    <source>
        <dbReference type="SAM" id="MobiDB-lite"/>
    </source>
</evidence>
<dbReference type="Proteomes" id="UP000660729">
    <property type="component" value="Unassembled WGS sequence"/>
</dbReference>